<feature type="compositionally biased region" description="Polar residues" evidence="1">
    <location>
        <begin position="1534"/>
        <end position="1544"/>
    </location>
</feature>
<dbReference type="KEGG" id="xtr:100490177"/>
<dbReference type="OMA" id="FTELNIM"/>
<feature type="region of interest" description="Disordered" evidence="1">
    <location>
        <begin position="1534"/>
        <end position="1564"/>
    </location>
</feature>
<proteinExistence type="predicted"/>
<reference evidence="2" key="2">
    <citation type="submission" date="2021-03" db="UniProtKB">
        <authorList>
            <consortium name="Ensembl"/>
        </authorList>
    </citation>
    <scope>IDENTIFICATION</scope>
</reference>
<dbReference type="GeneTree" id="ENSGT00940000162446"/>
<evidence type="ECO:0000256" key="1">
    <source>
        <dbReference type="SAM" id="MobiDB-lite"/>
    </source>
</evidence>
<name>A0A803JXV5_XENTR</name>
<keyword evidence="4" id="KW-0969">Cilium</keyword>
<dbReference type="GO" id="GO:0060271">
    <property type="term" value="P:cilium assembly"/>
    <property type="evidence" value="ECO:0000318"/>
    <property type="project" value="GO_Central"/>
</dbReference>
<sequence length="3154" mass="355678">MEPLPAVFYGQIDRKNPVIATFENEISQLLGYIRRVRRAPGGIPRHQDYRKGSSTLFRIWVKYKPRLPTWYYQEKLLNVGDSLVLMKQYKLALFQCYGRYLEQFCSEEIDEITDVTQFKSTFFPDGTDNKNASLTFHALQGRCICLYQLVKMSDVNLQNPESLKKCVSILSFLQLIMQVVLPQEQLCWLIFNGSIHIYTICRHLMVLGYSSKALEYLLWASVCMESSVPLLSIHYLSWRATLYTAVCQCYYDCQAGVHGEVFARRALSKINELSQLENISNSSGSEEAKKVFTEATAKIAVMIFKRAVFESRRKPKGMLRPKQKSNLKDVEKLPWPRTNTEKLLVEMFNNGAVQFLAIIEALSDSNRRVLQGGPPVPDEPEIHDVIAELFFAGTDLVSGGSNKGECGSSGHSQTELLKLLEQASLLDLALKEKDAVSAEAVVKFAKLAFSYEQWDVFDTIVMQVYTFLQAQDDNKWKVDEMNLKILIAAEPLLSGRKQKHHLQSEERSMEILNKTRSLAIVDLIDYHGDSLHDRAQDDHVTLAETVFVSVCCLLQGIQPDREIIIDVILFLWQKCKFALQRIQAADGPKFIHKCEVSSKWIYILCLIYEVMQHCRIIDTNPVIMAEAALKLAGVSEGIADCTIKYGRKPEKFSEKVNDDPATQGPYAAKSIQLEKNPVTQLTFAYETAEKAIKEISLARSQGCIPDDSSVIDHYCVMLGVKRQHLKNTAVEQNSPSKSLANNGMVMDLQLELIVTQHRVSVKLLNLLQGEREQIKSLKCFRMSQGNTESSVLPTESDIIGKIKRNKLSKAIFLMEKAVLFNKGLGSISPNQLLEDSEKQIRKLEAEENAVYLSCVKQDRPLRSGNKSVPPPPLLISRTEESMVFKPTPFKSDIKVSWYCLFGRCVNGPDLKVRLNDHHLHGTGEEIPARSGNLLEVKGLEANEKYIFAVAAYSSDGVLIGDSIGESTKPILAFPALSVPMTWAYLAQSAYHIGNYTMAKKAVSVLWNYFVLQPVSPQTHMAVISSSDQDYVCQKRLCLDVLSKSSPIMLQHFLTSIFLLTDINIKEGGLFCDCLCNNGVLKKLQICRIAECERMLVALDVSTWLNDANYALQAVVQCYGLIVPIIYHRIPSVPVVQILIKCLAVLQEIPSSTWQRKQAAVAEGVLHMIACIVYYVAKVLRTWEENELAIAIIEDGKKMLDISETTSTFCLSSQSKINDTEKAKDIGDKEKVQLLRKCQKKKPVSEKVSEQLSALELHLQKLTTPSDAADLTGHEDPMLLHAVVACWPTVTAYKEVMKFKKRSRFLEFFVQLVQRVVYEEKFQRALDWASMVLDYLKRRNENVLGISRTEAGEDAVLSDSFKRYTAALIEYHKDKEHSALKKERKHIKPEKNKERFPVKTRKNTKLSDSHRTLGEDPEKQAFATLRKLLLPIACRYIKHKKLNSICTEEMPWRSQLNLLLAYIHFSMFRSKLDKLPSNESGWAHNSARVLDPELFALHHAGTVVMTTETTVLDERIGSPGHLHPSLKLDLTSGTKLSDSNDFSEASTKRSEHDTPRTQMTNDTEDSYHTVKEQEKPSMLSVILLDHLGKIYIHLKRAMVLAHRAQHWTLLQNTCRALWNLTLELQLIIKKHEVTNGRLALNRDHLNNEIWLPFYLAADLILNMIVILQSTGAVQVIDHDEAFSVPSCMGGPAYEEGGSNLTFEYPLDDVSVTDMRWVHDLVLKAIELLYNVQRWESLVHLAVQFNLLTHERYTEQVTPLLVHAQRMSVTRMHERNSSATAKTFSNKYIVGSEEKINCRNYIGMEVHVAVSSTKMKNPGSRVNWKGQTVPSDGGEVKMLSCVPLDVMDTLACFRETLHKSKYSSRALRHSRKLLALFLAYDQGLNVREQVSSPYSALGKVGFSAGALKAHQPVPPDLSEEEFHSVHSIESKALPPSHLSFVITSYDKTVEILHSENQQGLKAQALHELGNLYMYAGNKRAAFKCWCQALDETLNLSDTLNSWQELDSSPDSICNGRSKDYSEKFLSQAGIWGCLQAAVITAKMSRYILTSSLRKRTECCILSALLFKALLLASLPHPTENRDYALYEIGEECEISELIPGIDLFSDRYRADVAVVVGSLNFVISELHTASQNLIVLPLFTLYQYFVSMICRDPVRSVEGRLLKINVLTDLHLFTEAFHEICLLNHGKRIPSRTIQGFKHNAKQLNFSKFSSSVTLLSSENLQAIQEVFNRKPSAYLQSVCDQDTVNKFVLAKMHFIVKLSSTINAIPEAQRKPSNSGTENTAGSQELETGIAGNKSKDVEESDSLSLNQDLTQSELKGKLLNEAEERLNRIVQNLQEKYECQLSQCSAVDLKMAIEAKLQLSEIAQQRHETALSVALAYSTMLLLHKANIFIIKPQKDEKHVYSTGKQHMVLNLKDEQASTILEPELPSEVEALNLIDIRLWLRCRLTLVYSLAAQLRGVALKEENILYSSKIITEGVVEAESLSDSETQAHLMLQRAYLHIQEGHSKKAVQPMLQNIITLLSEKHFMSPAACLTFAQSLLLSADIIEMENGSDQQLFWDKQLHFLTFAQEIIIKQMISLGEAIEYHVKKPMITSPVQPLRNIYLPHINLLGKIKLRIGHVLSMQASSTSSDMPSLNLYTTALELCRVSSFREYDLEAELLFRKGKEEHKMFELGDLEKCSAIQSFSEAILISQNYDQNFSLIRKSYIEIALLYLHLANMDANRAGSKDSSSVRAKIASTKGKVDKVMEEEGNKNMLSLSELYSVLAWTAIRAATQVGIAMVAFKQFIGMNSVSAQSLNTTLHGKIPNFASMDLLASYKNYLSGEGQETDKGPQRDESFTDNLPKETLSWVHLIRYHNHLLRLMSMINMSGSSTSLEGNWPSADTLFSCVFQHGVTVRFAEMHQFLKKNLDSYAICCVNDFPKEILLGSENSLTGFSVSHKTVSESKKLLSAISSQKIPATVFTDTKQDVPHEEIATTSFEEELCIQWYSPSLEQKKSMVLLLYAYNKKGLTVKDPSKCDPGSLLCGHVWLPLSQVCSLQEKLHALRQKAESTLQSEKAALVTDGGVKMKQLAQSAKSKTNLRTVSVPEEIEKNVKQLCFEIQQLVRPDQDPKAFTETPFDITLPSLIRLERMFDLTHGCMLMKGCLLDWMVSQLT</sequence>
<feature type="region of interest" description="Disordered" evidence="1">
    <location>
        <begin position="2266"/>
        <end position="2306"/>
    </location>
</feature>
<dbReference type="AGR" id="Xenbase:XB-GENE-6468175"/>
<gene>
    <name evidence="5" type="primary">cfap54</name>
    <name evidence="2 4" type="synonym">c12orf63</name>
</gene>
<keyword evidence="4" id="KW-0282">Flagellum</keyword>
<dbReference type="OrthoDB" id="2104158at2759"/>
<dbReference type="PANTHER" id="PTHR33487:SF1">
    <property type="entry name" value="CILIA- AND FLAGELLA-ASSOCIATED PROTEIN 54"/>
    <property type="match status" value="1"/>
</dbReference>
<accession>A0A803JXV5</accession>
<dbReference type="RefSeq" id="XP_012815326.2">
    <property type="nucleotide sequence ID" value="XM_012959872.3"/>
</dbReference>
<dbReference type="PANTHER" id="PTHR33487">
    <property type="entry name" value="CILIA- AND FLAGELLA-ASSOCIATED PROTEIN 54"/>
    <property type="match status" value="1"/>
</dbReference>
<evidence type="ECO:0000313" key="5">
    <source>
        <dbReference type="Xenbase" id="XB-GENE-6468175"/>
    </source>
</evidence>
<organism evidence="2">
    <name type="scientific">Xenopus tropicalis</name>
    <name type="common">Western clawed frog</name>
    <name type="synonym">Silurana tropicalis</name>
    <dbReference type="NCBI Taxonomy" id="8364"/>
    <lineage>
        <taxon>Eukaryota</taxon>
        <taxon>Metazoa</taxon>
        <taxon>Chordata</taxon>
        <taxon>Craniata</taxon>
        <taxon>Vertebrata</taxon>
        <taxon>Euteleostomi</taxon>
        <taxon>Amphibia</taxon>
        <taxon>Batrachia</taxon>
        <taxon>Anura</taxon>
        <taxon>Pipoidea</taxon>
        <taxon>Pipidae</taxon>
        <taxon>Xenopodinae</taxon>
        <taxon>Xenopus</taxon>
        <taxon>Silurana</taxon>
    </lineage>
</organism>
<reference evidence="4" key="3">
    <citation type="submission" date="2025-04" db="UniProtKB">
        <authorList>
            <consortium name="RefSeq"/>
        </authorList>
    </citation>
    <scope>IDENTIFICATION</scope>
    <source>
        <strain evidence="4">Nigerian</strain>
        <tissue evidence="4">Liver and blood</tissue>
    </source>
</reference>
<dbReference type="Xenbase" id="XB-GENE-6468175">
    <property type="gene designation" value="cfap54"/>
</dbReference>
<dbReference type="InterPro" id="IPR027912">
    <property type="entry name" value="CFAP54"/>
</dbReference>
<evidence type="ECO:0000313" key="3">
    <source>
        <dbReference type="Proteomes" id="UP000008143"/>
    </source>
</evidence>
<reference evidence="2" key="1">
    <citation type="journal article" date="2010" name="Science">
        <title>The genome of the Western clawed frog Xenopus tropicalis.</title>
        <authorList>
            <person name="Hellsten U."/>
            <person name="Harland R.M."/>
            <person name="Gilchrist M.J."/>
            <person name="Hendrix D."/>
            <person name="Jurka J."/>
            <person name="Kapitonov V."/>
            <person name="Ovcharenko I."/>
            <person name="Putnam N.H."/>
            <person name="Shu S."/>
            <person name="Taher L."/>
            <person name="Blitz I.L."/>
            <person name="Blumberg B."/>
            <person name="Dichmann D.S."/>
            <person name="Dubchak I."/>
            <person name="Amaya E."/>
            <person name="Detter J.C."/>
            <person name="Fletcher R."/>
            <person name="Gerhard D.S."/>
            <person name="Goodstein D."/>
            <person name="Graves T."/>
            <person name="Grigoriev I.V."/>
            <person name="Grimwood J."/>
            <person name="Kawashima T."/>
            <person name="Lindquist E."/>
            <person name="Lucas S.M."/>
            <person name="Mead P.E."/>
            <person name="Mitros T."/>
            <person name="Ogino H."/>
            <person name="Ohta Y."/>
            <person name="Poliakov A.V."/>
            <person name="Pollet N."/>
            <person name="Robert J."/>
            <person name="Salamov A."/>
            <person name="Sater A.K."/>
            <person name="Schmutz J."/>
            <person name="Terry A."/>
            <person name="Vize P.D."/>
            <person name="Warren W.C."/>
            <person name="Wells D."/>
            <person name="Wills A."/>
            <person name="Wilson R.K."/>
            <person name="Zimmerman L.B."/>
            <person name="Zorn A.M."/>
            <person name="Grainger R."/>
            <person name="Grammer T."/>
            <person name="Khokha M.K."/>
            <person name="Richardson P.M."/>
            <person name="Rokhsar D.S."/>
        </authorList>
    </citation>
    <scope>NUCLEOTIDE SEQUENCE [LARGE SCALE GENOMIC DNA]</scope>
    <source>
        <strain evidence="2">Nigerian</strain>
    </source>
</reference>
<evidence type="ECO:0000313" key="2">
    <source>
        <dbReference type="Ensembl" id="ENSXETP00000112845"/>
    </source>
</evidence>
<dbReference type="Proteomes" id="UP000008143">
    <property type="component" value="Chromosome 3"/>
</dbReference>
<dbReference type="Pfam" id="PF14858">
    <property type="entry name" value="CFAP54_N"/>
    <property type="match status" value="1"/>
</dbReference>
<keyword evidence="4" id="KW-0966">Cell projection</keyword>
<protein>
    <submittedName>
        <fullName evidence="2">Chromosome 12 open reading frame 63</fullName>
    </submittedName>
    <submittedName>
        <fullName evidence="4">Cilia- and flagella-associated protein 54 isoform X1</fullName>
    </submittedName>
</protein>
<feature type="compositionally biased region" description="Polar residues" evidence="1">
    <location>
        <begin position="2270"/>
        <end position="2285"/>
    </location>
</feature>
<evidence type="ECO:0000313" key="4">
    <source>
        <dbReference type="RefSeq" id="XP_012815326.2"/>
    </source>
</evidence>
<keyword evidence="3" id="KW-1185">Reference proteome</keyword>
<dbReference type="Ensembl" id="ENSXETT00000105878">
    <property type="protein sequence ID" value="ENSXETP00000112845"/>
    <property type="gene ID" value="ENSXETG00000045266"/>
</dbReference>
<feature type="compositionally biased region" description="Basic and acidic residues" evidence="1">
    <location>
        <begin position="1545"/>
        <end position="1554"/>
    </location>
</feature>